<feature type="domain" description="RPAP1 N-terminal" evidence="4">
    <location>
        <begin position="111"/>
        <end position="154"/>
    </location>
</feature>
<feature type="domain" description="RPAP1 C-terminal" evidence="3">
    <location>
        <begin position="287"/>
        <end position="354"/>
    </location>
</feature>
<dbReference type="Pfam" id="PF08620">
    <property type="entry name" value="RPAP1_C"/>
    <property type="match status" value="1"/>
</dbReference>
<comment type="caution">
    <text evidence="5">The sequence shown here is derived from an EMBL/GenBank/DDBJ whole genome shotgun (WGS) entry which is preliminary data.</text>
</comment>
<dbReference type="OMA" id="GHRITID"/>
<accession>A0A1Y2FK05</accession>
<dbReference type="Pfam" id="PF08621">
    <property type="entry name" value="RPAP1_N"/>
    <property type="match status" value="1"/>
</dbReference>
<evidence type="ECO:0000256" key="1">
    <source>
        <dbReference type="ARBA" id="ARBA00009953"/>
    </source>
</evidence>
<dbReference type="OrthoDB" id="348201at2759"/>
<evidence type="ECO:0000256" key="2">
    <source>
        <dbReference type="SAM" id="MobiDB-lite"/>
    </source>
</evidence>
<feature type="compositionally biased region" description="Polar residues" evidence="2">
    <location>
        <begin position="91"/>
        <end position="101"/>
    </location>
</feature>
<evidence type="ECO:0000259" key="3">
    <source>
        <dbReference type="Pfam" id="PF08620"/>
    </source>
</evidence>
<name>A0A1Y2FK05_PROLT</name>
<proteinExistence type="inferred from homology"/>
<sequence length="414" mass="45141">MADTRKPSRFKLSRDTQPSQDPALPGHRITIDLESSHHATSGIAAGDILERNTDGHAVSLEQSTTVKQPLPKKIDWRARATSRRTGRHETSSNTVSANMQEPGSEKSLAAEIERENMARVAGMSPDALKMEQEALLAKLDPSVVAVLRRRAARKAEQLRVETQGNGQDDDDVGEVVEEQFVNQVPTLGTANGPALSSRKPVLTDSEAHEQDIISPAHVQAHESTSCTHFPARALDPASVTFLDDLKENYFPNLAHDPSKLQWMQPATDAEDTAQYHPATSDSVAPGEIRFGFSGELLAPLASRQVDTALGLHHHADAPRAAGYTLLELALLARSTQPSQASLAIRTLGRVVYRLHHGEFGEAMTNGLMAVVKEARVMETLMERSRDAHLSVANYAMEALWQANLEKPAEKVHAV</sequence>
<dbReference type="GO" id="GO:0006366">
    <property type="term" value="P:transcription by RNA polymerase II"/>
    <property type="evidence" value="ECO:0007669"/>
    <property type="project" value="InterPro"/>
</dbReference>
<protein>
    <submittedName>
        <fullName evidence="5">RPAP1-like protein</fullName>
    </submittedName>
</protein>
<organism evidence="5 6">
    <name type="scientific">Protomyces lactucae-debilis</name>
    <dbReference type="NCBI Taxonomy" id="2754530"/>
    <lineage>
        <taxon>Eukaryota</taxon>
        <taxon>Fungi</taxon>
        <taxon>Dikarya</taxon>
        <taxon>Ascomycota</taxon>
        <taxon>Taphrinomycotina</taxon>
        <taxon>Taphrinomycetes</taxon>
        <taxon>Taphrinales</taxon>
        <taxon>Protomycetaceae</taxon>
        <taxon>Protomyces</taxon>
    </lineage>
</organism>
<dbReference type="EMBL" id="MCFI01000006">
    <property type="protein sequence ID" value="ORY84302.1"/>
    <property type="molecule type" value="Genomic_DNA"/>
</dbReference>
<evidence type="ECO:0000313" key="6">
    <source>
        <dbReference type="Proteomes" id="UP000193685"/>
    </source>
</evidence>
<dbReference type="InterPro" id="IPR039913">
    <property type="entry name" value="RPAP1/Rba50"/>
</dbReference>
<feature type="region of interest" description="Disordered" evidence="2">
    <location>
        <begin position="1"/>
        <end position="38"/>
    </location>
</feature>
<reference evidence="5 6" key="1">
    <citation type="submission" date="2016-07" db="EMBL/GenBank/DDBJ databases">
        <title>Pervasive Adenine N6-methylation of Active Genes in Fungi.</title>
        <authorList>
            <consortium name="DOE Joint Genome Institute"/>
            <person name="Mondo S.J."/>
            <person name="Dannebaum R.O."/>
            <person name="Kuo R.C."/>
            <person name="Labutti K."/>
            <person name="Haridas S."/>
            <person name="Kuo A."/>
            <person name="Salamov A."/>
            <person name="Ahrendt S.R."/>
            <person name="Lipzen A."/>
            <person name="Sullivan W."/>
            <person name="Andreopoulos W.B."/>
            <person name="Clum A."/>
            <person name="Lindquist E."/>
            <person name="Daum C."/>
            <person name="Ramamoorthy G.K."/>
            <person name="Gryganskyi A."/>
            <person name="Culley D."/>
            <person name="Magnuson J.K."/>
            <person name="James T.Y."/>
            <person name="O'Malley M.A."/>
            <person name="Stajich J.E."/>
            <person name="Spatafora J.W."/>
            <person name="Visel A."/>
            <person name="Grigoriev I.V."/>
        </authorList>
    </citation>
    <scope>NUCLEOTIDE SEQUENCE [LARGE SCALE GENOMIC DNA]</scope>
    <source>
        <strain evidence="5 6">12-1054</strain>
    </source>
</reference>
<dbReference type="GeneID" id="63785616"/>
<dbReference type="AlphaFoldDB" id="A0A1Y2FK05"/>
<evidence type="ECO:0000259" key="4">
    <source>
        <dbReference type="Pfam" id="PF08621"/>
    </source>
</evidence>
<gene>
    <name evidence="5" type="ORF">BCR37DRAFT_378303</name>
</gene>
<dbReference type="Proteomes" id="UP000193685">
    <property type="component" value="Unassembled WGS sequence"/>
</dbReference>
<evidence type="ECO:0000313" key="5">
    <source>
        <dbReference type="EMBL" id="ORY84302.1"/>
    </source>
</evidence>
<dbReference type="PANTHER" id="PTHR21483:SF18">
    <property type="entry name" value="RNA POLYMERASE II-ASSOCIATED PROTEIN 1"/>
    <property type="match status" value="1"/>
</dbReference>
<keyword evidence="6" id="KW-1185">Reference proteome</keyword>
<dbReference type="RefSeq" id="XP_040726320.1">
    <property type="nucleotide sequence ID" value="XM_040869017.1"/>
</dbReference>
<feature type="region of interest" description="Disordered" evidence="2">
    <location>
        <begin position="77"/>
        <end position="104"/>
    </location>
</feature>
<dbReference type="InterPro" id="IPR013930">
    <property type="entry name" value="RPAP1_N"/>
</dbReference>
<dbReference type="STRING" id="56484.A0A1Y2FK05"/>
<comment type="similarity">
    <text evidence="1">Belongs to the RPAP1 family.</text>
</comment>
<dbReference type="InterPro" id="IPR013929">
    <property type="entry name" value="RPAP1_C"/>
</dbReference>
<dbReference type="PANTHER" id="PTHR21483">
    <property type="entry name" value="RNA POLYMERASE II-ASSOCIATED PROTEIN 1"/>
    <property type="match status" value="1"/>
</dbReference>